<dbReference type="GO" id="GO:0032153">
    <property type="term" value="C:cell division site"/>
    <property type="evidence" value="ECO:0007669"/>
    <property type="project" value="TreeGrafter"/>
</dbReference>
<feature type="transmembrane region" description="Helical" evidence="22">
    <location>
        <begin position="12"/>
        <end position="36"/>
    </location>
</feature>
<dbReference type="EC" id="2.4.99.28" evidence="19"/>
<evidence type="ECO:0000256" key="3">
    <source>
        <dbReference type="ARBA" id="ARBA00022475"/>
    </source>
</evidence>
<keyword evidence="12" id="KW-0131">Cell cycle</keyword>
<comment type="similarity">
    <text evidence="16">Belongs to the SEDS family. FtsW subfamily.</text>
</comment>
<dbReference type="RefSeq" id="WP_069702241.1">
    <property type="nucleotide sequence ID" value="NZ_MJAT01000022.1"/>
</dbReference>
<evidence type="ECO:0000256" key="19">
    <source>
        <dbReference type="ARBA" id="ARBA00044770"/>
    </source>
</evidence>
<keyword evidence="6" id="KW-0808">Transferase</keyword>
<feature type="transmembrane region" description="Helical" evidence="22">
    <location>
        <begin position="340"/>
        <end position="361"/>
    </location>
</feature>
<gene>
    <name evidence="23" type="ORF">BHU72_04810</name>
</gene>
<evidence type="ECO:0000256" key="21">
    <source>
        <dbReference type="ARBA" id="ARBA00049966"/>
    </source>
</evidence>
<keyword evidence="9" id="KW-0573">Peptidoglycan synthesis</keyword>
<evidence type="ECO:0000256" key="7">
    <source>
        <dbReference type="ARBA" id="ARBA00022692"/>
    </source>
</evidence>
<keyword evidence="4 23" id="KW-0132">Cell division</keyword>
<keyword evidence="5" id="KW-0328">Glycosyltransferase</keyword>
<evidence type="ECO:0000256" key="8">
    <source>
        <dbReference type="ARBA" id="ARBA00022960"/>
    </source>
</evidence>
<dbReference type="Pfam" id="PF01098">
    <property type="entry name" value="FTSW_RODA_SPOVE"/>
    <property type="match status" value="1"/>
</dbReference>
<dbReference type="OrthoDB" id="9768187at2"/>
<comment type="subcellular location">
    <subcellularLocation>
        <location evidence="1">Cell membrane</location>
        <topology evidence="1">Multi-pass membrane protein</topology>
    </subcellularLocation>
</comment>
<evidence type="ECO:0000256" key="20">
    <source>
        <dbReference type="ARBA" id="ARBA00049902"/>
    </source>
</evidence>
<dbReference type="GO" id="GO:0009252">
    <property type="term" value="P:peptidoglycan biosynthetic process"/>
    <property type="evidence" value="ECO:0007669"/>
    <property type="project" value="UniProtKB-KW"/>
</dbReference>
<dbReference type="STRING" id="1390249.BHU72_04810"/>
<evidence type="ECO:0000256" key="18">
    <source>
        <dbReference type="ARBA" id="ARBA00041418"/>
    </source>
</evidence>
<evidence type="ECO:0000256" key="14">
    <source>
        <dbReference type="ARBA" id="ARBA00032370"/>
    </source>
</evidence>
<keyword evidence="11 22" id="KW-0472">Membrane</keyword>
<proteinExistence type="inferred from homology"/>
<accession>A0A1E5L5S1</accession>
<dbReference type="InterPro" id="IPR013437">
    <property type="entry name" value="FtsW"/>
</dbReference>
<keyword evidence="10 22" id="KW-1133">Transmembrane helix</keyword>
<evidence type="ECO:0000256" key="5">
    <source>
        <dbReference type="ARBA" id="ARBA00022676"/>
    </source>
</evidence>
<dbReference type="GO" id="GO:0005886">
    <property type="term" value="C:plasma membrane"/>
    <property type="evidence" value="ECO:0007669"/>
    <property type="project" value="UniProtKB-SubCell"/>
</dbReference>
<dbReference type="PANTHER" id="PTHR30474">
    <property type="entry name" value="CELL CYCLE PROTEIN"/>
    <property type="match status" value="1"/>
</dbReference>
<comment type="caution">
    <text evidence="23">The sequence shown here is derived from an EMBL/GenBank/DDBJ whole genome shotgun (WGS) entry which is preliminary data.</text>
</comment>
<dbReference type="GO" id="GO:0051301">
    <property type="term" value="P:cell division"/>
    <property type="evidence" value="ECO:0007669"/>
    <property type="project" value="UniProtKB-KW"/>
</dbReference>
<comment type="function">
    <text evidence="21">Peptidoglycan polymerase that is essential for cell division.</text>
</comment>
<evidence type="ECO:0000256" key="2">
    <source>
        <dbReference type="ARBA" id="ARBA00004752"/>
    </source>
</evidence>
<evidence type="ECO:0000256" key="15">
    <source>
        <dbReference type="ARBA" id="ARBA00033270"/>
    </source>
</evidence>
<keyword evidence="24" id="KW-1185">Reference proteome</keyword>
<keyword evidence="8" id="KW-0133">Cell shape</keyword>
<evidence type="ECO:0000256" key="10">
    <source>
        <dbReference type="ARBA" id="ARBA00022989"/>
    </source>
</evidence>
<feature type="transmembrane region" description="Helical" evidence="22">
    <location>
        <begin position="143"/>
        <end position="160"/>
    </location>
</feature>
<dbReference type="GO" id="GO:0015648">
    <property type="term" value="F:lipid-linked peptidoglycan transporter activity"/>
    <property type="evidence" value="ECO:0007669"/>
    <property type="project" value="TreeGrafter"/>
</dbReference>
<keyword evidence="13" id="KW-0961">Cell wall biogenesis/degradation</keyword>
<dbReference type="AlphaFoldDB" id="A0A1E5L5S1"/>
<protein>
    <recommendedName>
        <fullName evidence="17">Probable peptidoglycan glycosyltransferase FtsW</fullName>
        <ecNumber evidence="19">2.4.99.28</ecNumber>
    </recommendedName>
    <alternativeName>
        <fullName evidence="18">Cell division protein FtsW</fullName>
    </alternativeName>
    <alternativeName>
        <fullName evidence="15">Cell wall polymerase</fullName>
    </alternativeName>
    <alternativeName>
        <fullName evidence="14">Peptidoglycan polymerase</fullName>
    </alternativeName>
</protein>
<dbReference type="PANTHER" id="PTHR30474:SF2">
    <property type="entry name" value="PEPTIDOGLYCAN GLYCOSYLTRANSFERASE FTSW-RELATED"/>
    <property type="match status" value="1"/>
</dbReference>
<evidence type="ECO:0000256" key="9">
    <source>
        <dbReference type="ARBA" id="ARBA00022984"/>
    </source>
</evidence>
<feature type="transmembrane region" description="Helical" evidence="22">
    <location>
        <begin position="111"/>
        <end position="131"/>
    </location>
</feature>
<reference evidence="23 24" key="1">
    <citation type="submission" date="2016-09" db="EMBL/GenBank/DDBJ databases">
        <title>Desulfuribacillus arsenicus sp. nov., an obligately anaerobic, dissimilatory arsenic- and antimonate-reducing bacterium isolated from anoxic sediments.</title>
        <authorList>
            <person name="Abin C.A."/>
            <person name="Hollibaugh J.T."/>
        </authorList>
    </citation>
    <scope>NUCLEOTIDE SEQUENCE [LARGE SCALE GENOMIC DNA]</scope>
    <source>
        <strain evidence="23 24">MLFW-2</strain>
    </source>
</reference>
<comment type="catalytic activity">
    <reaction evidence="20">
        <text>[GlcNAc-(1-&gt;4)-Mur2Ac(oyl-L-Ala-gamma-D-Glu-L-Lys-D-Ala-D-Ala)](n)-di-trans,octa-cis-undecaprenyl diphosphate + beta-D-GlcNAc-(1-&gt;4)-Mur2Ac(oyl-L-Ala-gamma-D-Glu-L-Lys-D-Ala-D-Ala)-di-trans,octa-cis-undecaprenyl diphosphate = [GlcNAc-(1-&gt;4)-Mur2Ac(oyl-L-Ala-gamma-D-Glu-L-Lys-D-Ala-D-Ala)](n+1)-di-trans,octa-cis-undecaprenyl diphosphate + di-trans,octa-cis-undecaprenyl diphosphate + H(+)</text>
        <dbReference type="Rhea" id="RHEA:23708"/>
        <dbReference type="Rhea" id="RHEA-COMP:9602"/>
        <dbReference type="Rhea" id="RHEA-COMP:9603"/>
        <dbReference type="ChEBI" id="CHEBI:15378"/>
        <dbReference type="ChEBI" id="CHEBI:58405"/>
        <dbReference type="ChEBI" id="CHEBI:60033"/>
        <dbReference type="ChEBI" id="CHEBI:78435"/>
        <dbReference type="EC" id="2.4.99.28"/>
    </reaction>
</comment>
<feature type="transmembrane region" description="Helical" evidence="22">
    <location>
        <begin position="303"/>
        <end position="328"/>
    </location>
</feature>
<feature type="transmembrane region" description="Helical" evidence="22">
    <location>
        <begin position="42"/>
        <end position="62"/>
    </location>
</feature>
<evidence type="ECO:0000256" key="11">
    <source>
        <dbReference type="ARBA" id="ARBA00023136"/>
    </source>
</evidence>
<evidence type="ECO:0000256" key="22">
    <source>
        <dbReference type="SAM" id="Phobius"/>
    </source>
</evidence>
<evidence type="ECO:0000313" key="24">
    <source>
        <dbReference type="Proteomes" id="UP000095255"/>
    </source>
</evidence>
<dbReference type="InterPro" id="IPR018365">
    <property type="entry name" value="Cell_cycle_FtsW-rel_CS"/>
</dbReference>
<evidence type="ECO:0000256" key="17">
    <source>
        <dbReference type="ARBA" id="ARBA00041185"/>
    </source>
</evidence>
<sequence>MQVQRKLPDFFLLTIALLLTGFGLVAVYSASFAIGYENYHNANFFFVKQLMWATLGIGVLFFTMNIPYNFFRKLSPLMFLGVFVLLVLLIIPGVGIERNYATRWIGIGPLVVQPSEVLKVVICLYFPYLITKKIDVLDDFKKGVMPIIVLMGVCFLLIMVQPDFSTAAMIAFLTVALLFAAGVRIKHLFGVALAGVPFLLLMAIFKPYRVKRLFTFFNPEQADQLKEGYQIMHSLYAFANGGITGVGFGAGLQKLFYLPEPHTDFIFAIIGEELGLIGTIAIIILFALFFWRGLFIASRSEELYAKLAAIGITVMISFQAFVNMGITVGLLPVTGMTLPFISYGGSSLLITLFATGILLNISRYINRN</sequence>
<feature type="transmembrane region" description="Helical" evidence="22">
    <location>
        <begin position="166"/>
        <end position="183"/>
    </location>
</feature>
<evidence type="ECO:0000256" key="16">
    <source>
        <dbReference type="ARBA" id="ARBA00038053"/>
    </source>
</evidence>
<dbReference type="Proteomes" id="UP000095255">
    <property type="component" value="Unassembled WGS sequence"/>
</dbReference>
<evidence type="ECO:0000313" key="23">
    <source>
        <dbReference type="EMBL" id="OEH85414.1"/>
    </source>
</evidence>
<dbReference type="GO" id="GO:0071555">
    <property type="term" value="P:cell wall organization"/>
    <property type="evidence" value="ECO:0007669"/>
    <property type="project" value="UniProtKB-KW"/>
</dbReference>
<dbReference type="NCBIfam" id="TIGR02614">
    <property type="entry name" value="ftsW"/>
    <property type="match status" value="1"/>
</dbReference>
<comment type="pathway">
    <text evidence="2">Cell wall biogenesis; peptidoglycan biosynthesis.</text>
</comment>
<evidence type="ECO:0000256" key="12">
    <source>
        <dbReference type="ARBA" id="ARBA00023306"/>
    </source>
</evidence>
<dbReference type="InterPro" id="IPR001182">
    <property type="entry name" value="FtsW/RodA"/>
</dbReference>
<feature type="transmembrane region" description="Helical" evidence="22">
    <location>
        <begin position="74"/>
        <end position="91"/>
    </location>
</feature>
<keyword evidence="3" id="KW-1003">Cell membrane</keyword>
<feature type="transmembrane region" description="Helical" evidence="22">
    <location>
        <begin position="188"/>
        <end position="205"/>
    </location>
</feature>
<evidence type="ECO:0000256" key="13">
    <source>
        <dbReference type="ARBA" id="ARBA00023316"/>
    </source>
</evidence>
<evidence type="ECO:0000256" key="1">
    <source>
        <dbReference type="ARBA" id="ARBA00004651"/>
    </source>
</evidence>
<dbReference type="EMBL" id="MJAT01000022">
    <property type="protein sequence ID" value="OEH85414.1"/>
    <property type="molecule type" value="Genomic_DNA"/>
</dbReference>
<name>A0A1E5L5S1_9FIRM</name>
<dbReference type="GO" id="GO:0008360">
    <property type="term" value="P:regulation of cell shape"/>
    <property type="evidence" value="ECO:0007669"/>
    <property type="project" value="UniProtKB-KW"/>
</dbReference>
<dbReference type="PROSITE" id="PS00428">
    <property type="entry name" value="FTSW_RODA_SPOVE"/>
    <property type="match status" value="1"/>
</dbReference>
<feature type="transmembrane region" description="Helical" evidence="22">
    <location>
        <begin position="265"/>
        <end position="291"/>
    </location>
</feature>
<evidence type="ECO:0000256" key="6">
    <source>
        <dbReference type="ARBA" id="ARBA00022679"/>
    </source>
</evidence>
<evidence type="ECO:0000256" key="4">
    <source>
        <dbReference type="ARBA" id="ARBA00022618"/>
    </source>
</evidence>
<dbReference type="GO" id="GO:0008955">
    <property type="term" value="F:peptidoglycan glycosyltransferase activity"/>
    <property type="evidence" value="ECO:0007669"/>
    <property type="project" value="UniProtKB-EC"/>
</dbReference>
<organism evidence="23 24">
    <name type="scientific">Desulfuribacillus stibiiarsenatis</name>
    <dbReference type="NCBI Taxonomy" id="1390249"/>
    <lineage>
        <taxon>Bacteria</taxon>
        <taxon>Bacillati</taxon>
        <taxon>Bacillota</taxon>
        <taxon>Desulfuribacillia</taxon>
        <taxon>Desulfuribacillales</taxon>
        <taxon>Desulfuribacillaceae</taxon>
        <taxon>Desulfuribacillus</taxon>
    </lineage>
</organism>
<keyword evidence="7 22" id="KW-0812">Transmembrane</keyword>